<dbReference type="InterPro" id="IPR011990">
    <property type="entry name" value="TPR-like_helical_dom_sf"/>
</dbReference>
<keyword evidence="6" id="KW-1185">Reference proteome</keyword>
<keyword evidence="3" id="KW-0998">Cell outer membrane</keyword>
<dbReference type="AlphaFoldDB" id="A0A521EIQ8"/>
<evidence type="ECO:0000256" key="1">
    <source>
        <dbReference type="ARBA" id="ARBA00022729"/>
    </source>
</evidence>
<reference evidence="5 6" key="1">
    <citation type="submission" date="2017-05" db="EMBL/GenBank/DDBJ databases">
        <authorList>
            <person name="Varghese N."/>
            <person name="Submissions S."/>
        </authorList>
    </citation>
    <scope>NUCLEOTIDE SEQUENCE [LARGE SCALE GENOMIC DNA]</scope>
    <source>
        <strain evidence="5 6">DSM 21342</strain>
    </source>
</reference>
<dbReference type="InterPro" id="IPR039565">
    <property type="entry name" value="BamD-like"/>
</dbReference>
<evidence type="ECO:0000256" key="3">
    <source>
        <dbReference type="ARBA" id="ARBA00023237"/>
    </source>
</evidence>
<evidence type="ECO:0000313" key="5">
    <source>
        <dbReference type="EMBL" id="SMO83742.1"/>
    </source>
</evidence>
<keyword evidence="2" id="KW-0472">Membrane</keyword>
<evidence type="ECO:0000313" key="6">
    <source>
        <dbReference type="Proteomes" id="UP000315971"/>
    </source>
</evidence>
<dbReference type="OrthoDB" id="9770761at2"/>
<organism evidence="5 6">
    <name type="scientific">Solitalea koreensis</name>
    <dbReference type="NCBI Taxonomy" id="543615"/>
    <lineage>
        <taxon>Bacteria</taxon>
        <taxon>Pseudomonadati</taxon>
        <taxon>Bacteroidota</taxon>
        <taxon>Sphingobacteriia</taxon>
        <taxon>Sphingobacteriales</taxon>
        <taxon>Sphingobacteriaceae</taxon>
        <taxon>Solitalea</taxon>
    </lineage>
</organism>
<dbReference type="PROSITE" id="PS51257">
    <property type="entry name" value="PROKAR_LIPOPROTEIN"/>
    <property type="match status" value="1"/>
</dbReference>
<dbReference type="Pfam" id="PF13525">
    <property type="entry name" value="YfiO"/>
    <property type="match status" value="1"/>
</dbReference>
<sequence length="302" mass="34771">MMFKNVDTKRKYIIGALAIVLAGGCKSSYEKLKESPDSLIKYEKAVEYFNKGRELVKNKKGGSFNYFQRSHDLYESLLTPYKGTSKAEDVSYGLAYSTYYLGTDLLEARFLFKNLADEFPTGKYAEEARFMAAKCLYEESPSSYSLDQANTYKALEAIQLFVELYPNSSRIEDCNKMIDRLRGKLESKSFQNAKLYLTIGDYKSAIIAFKNSLRDYPDTKYREEIEFLIIKSNYLYAKNSIEIKQEERYNNTVDAYASFTETFPESKFAKDAKEIVENSNKELAIIQKHNQSAQAVSQLNHQ</sequence>
<name>A0A521EIQ8_9SPHI</name>
<dbReference type="Gene3D" id="1.25.40.10">
    <property type="entry name" value="Tetratricopeptide repeat domain"/>
    <property type="match status" value="1"/>
</dbReference>
<dbReference type="EMBL" id="FXSZ01000015">
    <property type="protein sequence ID" value="SMO83742.1"/>
    <property type="molecule type" value="Genomic_DNA"/>
</dbReference>
<gene>
    <name evidence="5" type="ORF">SAMN06265350_11534</name>
</gene>
<evidence type="ECO:0000259" key="4">
    <source>
        <dbReference type="Pfam" id="PF13525"/>
    </source>
</evidence>
<proteinExistence type="predicted"/>
<keyword evidence="1" id="KW-0732">Signal</keyword>
<protein>
    <submittedName>
        <fullName evidence="5">Beta-barrel assembly machine subunit BamD</fullName>
    </submittedName>
</protein>
<accession>A0A521EIQ8</accession>
<evidence type="ECO:0000256" key="2">
    <source>
        <dbReference type="ARBA" id="ARBA00023136"/>
    </source>
</evidence>
<dbReference type="InterPro" id="IPR017689">
    <property type="entry name" value="BamD"/>
</dbReference>
<dbReference type="Proteomes" id="UP000315971">
    <property type="component" value="Unassembled WGS sequence"/>
</dbReference>
<dbReference type="NCBIfam" id="TIGR03302">
    <property type="entry name" value="OM_YfiO"/>
    <property type="match status" value="1"/>
</dbReference>
<feature type="domain" description="Outer membrane lipoprotein BamD-like" evidence="4">
    <location>
        <begin position="72"/>
        <end position="234"/>
    </location>
</feature>